<organism evidence="2">
    <name type="scientific">uncultured Caudovirales phage</name>
    <dbReference type="NCBI Taxonomy" id="2100421"/>
    <lineage>
        <taxon>Viruses</taxon>
        <taxon>Duplodnaviria</taxon>
        <taxon>Heunggongvirae</taxon>
        <taxon>Uroviricota</taxon>
        <taxon>Caudoviricetes</taxon>
        <taxon>Peduoviridae</taxon>
        <taxon>Maltschvirus</taxon>
        <taxon>Maltschvirus maltsch</taxon>
    </lineage>
</organism>
<keyword evidence="2" id="KW-0378">Hydrolase</keyword>
<keyword evidence="2" id="KW-0255">Endonuclease</keyword>
<sequence length="171" mass="20448">MIEWKPIEGYEGKYYINQYGQIISHYFKEPRLLSIKSTDNEYLRVNLTHKGKRKRRSIHRLVAETFKPNTTGEDLQINHIDGDKFNNHVDNLEWCTCRDNITHAFEKGLNQNNNRIILTDIERNKERHFISQRRASEYLGQKQNYICRMFSKGINIVESKNGKIYKVKREN</sequence>
<reference evidence="2" key="1">
    <citation type="submission" date="2017-06" db="EMBL/GenBank/DDBJ databases">
        <title>Novel phages from South African skin metaviromes.</title>
        <authorList>
            <person name="van Zyl L.J."/>
            <person name="Abrahams Y."/>
            <person name="Stander E.A."/>
            <person name="Kirby B.M."/>
            <person name="Clavaud C."/>
            <person name="Farcet C."/>
            <person name="Breton L."/>
            <person name="Trindade M.I."/>
        </authorList>
    </citation>
    <scope>NUCLEOTIDE SEQUENCE</scope>
</reference>
<dbReference type="InterPro" id="IPR044925">
    <property type="entry name" value="His-Me_finger_sf"/>
</dbReference>
<name>A0A2H4J431_9CAUD</name>
<dbReference type="GO" id="GO:0016788">
    <property type="term" value="F:hydrolase activity, acting on ester bonds"/>
    <property type="evidence" value="ECO:0007669"/>
    <property type="project" value="InterPro"/>
</dbReference>
<accession>A0A2H4J431</accession>
<dbReference type="InterPro" id="IPR010902">
    <property type="entry name" value="NUMOD4"/>
</dbReference>
<evidence type="ECO:0000313" key="2">
    <source>
        <dbReference type="EMBL" id="ASN69309.1"/>
    </source>
</evidence>
<dbReference type="Pfam" id="PF07463">
    <property type="entry name" value="NUMOD4"/>
    <property type="match status" value="1"/>
</dbReference>
<dbReference type="SMART" id="SM00507">
    <property type="entry name" value="HNHc"/>
    <property type="match status" value="1"/>
</dbReference>
<proteinExistence type="predicted"/>
<evidence type="ECO:0000259" key="1">
    <source>
        <dbReference type="SMART" id="SM00507"/>
    </source>
</evidence>
<dbReference type="SUPFAM" id="SSF54060">
    <property type="entry name" value="His-Me finger endonucleases"/>
    <property type="match status" value="1"/>
</dbReference>
<protein>
    <submittedName>
        <fullName evidence="2">Putative HNH endonuclease</fullName>
    </submittedName>
</protein>
<dbReference type="Gene3D" id="3.90.75.20">
    <property type="match status" value="1"/>
</dbReference>
<dbReference type="EMBL" id="MF417888">
    <property type="protein sequence ID" value="ASN69309.1"/>
    <property type="molecule type" value="Genomic_DNA"/>
</dbReference>
<feature type="domain" description="HNH nuclease" evidence="1">
    <location>
        <begin position="52"/>
        <end position="101"/>
    </location>
</feature>
<dbReference type="Pfam" id="PF13392">
    <property type="entry name" value="HNH_3"/>
    <property type="match status" value="1"/>
</dbReference>
<keyword evidence="2" id="KW-0540">Nuclease</keyword>
<dbReference type="GO" id="GO:0004519">
    <property type="term" value="F:endonuclease activity"/>
    <property type="evidence" value="ECO:0007669"/>
    <property type="project" value="UniProtKB-KW"/>
</dbReference>
<dbReference type="InterPro" id="IPR003615">
    <property type="entry name" value="HNH_nuc"/>
</dbReference>
<gene>
    <name evidence="2" type="ORF">9S3_57</name>
</gene>